<proteinExistence type="predicted"/>
<dbReference type="STRING" id="1255658.FM114_02970"/>
<dbReference type="RefSeq" id="WP_094763711.1">
    <property type="nucleotide sequence ID" value="NZ_FUKQ01000011.1"/>
</dbReference>
<dbReference type="Pfam" id="PF13787">
    <property type="entry name" value="HXXEE"/>
    <property type="match status" value="1"/>
</dbReference>
<evidence type="ECO:0000313" key="1">
    <source>
        <dbReference type="EMBL" id="SJN21787.1"/>
    </source>
</evidence>
<keyword evidence="2" id="KW-1185">Reference proteome</keyword>
<dbReference type="InterPro" id="IPR025671">
    <property type="entry name" value="HXXEE"/>
</dbReference>
<reference evidence="1 2" key="1">
    <citation type="submission" date="2017-02" db="EMBL/GenBank/DDBJ databases">
        <authorList>
            <person name="Peterson S.W."/>
        </authorList>
    </citation>
    <scope>NUCLEOTIDE SEQUENCE [LARGE SCALE GENOMIC DNA]</scope>
    <source>
        <strain evidence="1 2">LSP_Lj1</strain>
    </source>
</reference>
<dbReference type="AlphaFoldDB" id="A0A1R4IPJ8"/>
<organism evidence="1 2">
    <name type="scientific">Luteococcus japonicus LSP_Lj1</name>
    <dbReference type="NCBI Taxonomy" id="1255658"/>
    <lineage>
        <taxon>Bacteria</taxon>
        <taxon>Bacillati</taxon>
        <taxon>Actinomycetota</taxon>
        <taxon>Actinomycetes</taxon>
        <taxon>Propionibacteriales</taxon>
        <taxon>Propionibacteriaceae</taxon>
        <taxon>Luteococcus</taxon>
    </lineage>
</organism>
<name>A0A1R4IPJ8_9ACTN</name>
<gene>
    <name evidence="1" type="ORF">FM114_02970</name>
</gene>
<protein>
    <submittedName>
        <fullName evidence="1">Putative integral membrane protein</fullName>
    </submittedName>
</protein>
<dbReference type="EMBL" id="FUKQ01000011">
    <property type="protein sequence ID" value="SJN21787.1"/>
    <property type="molecule type" value="Genomic_DNA"/>
</dbReference>
<dbReference type="Proteomes" id="UP000188342">
    <property type="component" value="Unassembled WGS sequence"/>
</dbReference>
<sequence>MNGALEGRDRWLVPLSLWGSFLANDGEEWLTMAATAPQTIERLGLSRRTPAALHRPSQRHVDVGIATMGLLCAAAAIDGVRTRGQGWLYQDVQLVFGVHGWGHLAAAAASGGYVTGVATSPTVVLPQWWWARRRLRRAGVADNARPVRAVALCGGWLLAAHGLSLAATRREQR</sequence>
<dbReference type="OrthoDB" id="4808449at2"/>
<evidence type="ECO:0000313" key="2">
    <source>
        <dbReference type="Proteomes" id="UP000188342"/>
    </source>
</evidence>
<accession>A0A1R4IPJ8</accession>